<gene>
    <name evidence="2" type="ORF">PLEPLA_LOCUS27228</name>
</gene>
<comment type="caution">
    <text evidence="2">The sequence shown here is derived from an EMBL/GenBank/DDBJ whole genome shotgun (WGS) entry which is preliminary data.</text>
</comment>
<organism evidence="2 3">
    <name type="scientific">Pleuronectes platessa</name>
    <name type="common">European plaice</name>
    <dbReference type="NCBI Taxonomy" id="8262"/>
    <lineage>
        <taxon>Eukaryota</taxon>
        <taxon>Metazoa</taxon>
        <taxon>Chordata</taxon>
        <taxon>Craniata</taxon>
        <taxon>Vertebrata</taxon>
        <taxon>Euteleostomi</taxon>
        <taxon>Actinopterygii</taxon>
        <taxon>Neopterygii</taxon>
        <taxon>Teleostei</taxon>
        <taxon>Neoteleostei</taxon>
        <taxon>Acanthomorphata</taxon>
        <taxon>Carangaria</taxon>
        <taxon>Pleuronectiformes</taxon>
        <taxon>Pleuronectoidei</taxon>
        <taxon>Pleuronectidae</taxon>
        <taxon>Pleuronectes</taxon>
    </lineage>
</organism>
<sequence>MSRARRVAAAYTTYCSTLRFSVQLPHPFTRCAPPSGLYQRKSPPPHATPPRHASLSRIRASTANIPCVFQDSLEFRLPRLRLYSALLDDDSRSPNRKACGVPKRDRISLSAYNVSDDPSKDFRNAQAAFVQ</sequence>
<evidence type="ECO:0000313" key="2">
    <source>
        <dbReference type="EMBL" id="CAB1439438.1"/>
    </source>
</evidence>
<name>A0A9N7UY15_PLEPL</name>
<dbReference type="AlphaFoldDB" id="A0A9N7UY15"/>
<keyword evidence="3" id="KW-1185">Reference proteome</keyword>
<proteinExistence type="predicted"/>
<evidence type="ECO:0000256" key="1">
    <source>
        <dbReference type="SAM" id="MobiDB-lite"/>
    </source>
</evidence>
<evidence type="ECO:0000313" key="3">
    <source>
        <dbReference type="Proteomes" id="UP001153269"/>
    </source>
</evidence>
<accession>A0A9N7UY15</accession>
<reference evidence="2" key="1">
    <citation type="submission" date="2020-03" db="EMBL/GenBank/DDBJ databases">
        <authorList>
            <person name="Weist P."/>
        </authorList>
    </citation>
    <scope>NUCLEOTIDE SEQUENCE</scope>
</reference>
<protein>
    <submittedName>
        <fullName evidence="2">Uncharacterized protein</fullName>
    </submittedName>
</protein>
<feature type="region of interest" description="Disordered" evidence="1">
    <location>
        <begin position="33"/>
        <end position="55"/>
    </location>
</feature>
<dbReference type="Proteomes" id="UP001153269">
    <property type="component" value="Unassembled WGS sequence"/>
</dbReference>
<dbReference type="EMBL" id="CADEAL010002282">
    <property type="protein sequence ID" value="CAB1439438.1"/>
    <property type="molecule type" value="Genomic_DNA"/>
</dbReference>